<dbReference type="InterPro" id="IPR026881">
    <property type="entry name" value="WYL_dom"/>
</dbReference>
<dbReference type="PIRSF" id="PIRSF015558">
    <property type="entry name" value="Txn_reg_DeoR_prd"/>
    <property type="match status" value="1"/>
</dbReference>
<evidence type="ECO:0000259" key="2">
    <source>
        <dbReference type="Pfam" id="PF26107"/>
    </source>
</evidence>
<gene>
    <name evidence="4" type="ORF">DF3PB_160023</name>
</gene>
<proteinExistence type="predicted"/>
<evidence type="ECO:0000259" key="1">
    <source>
        <dbReference type="Pfam" id="PF13280"/>
    </source>
</evidence>
<dbReference type="InterPro" id="IPR059020">
    <property type="entry name" value="CapW_CTD"/>
</dbReference>
<dbReference type="InterPro" id="IPR016634">
    <property type="entry name" value="CapW-like"/>
</dbReference>
<reference evidence="4" key="1">
    <citation type="submission" date="2018-07" db="EMBL/GenBank/DDBJ databases">
        <authorList>
            <person name="Quirk P.G."/>
            <person name="Krulwich T.A."/>
        </authorList>
    </citation>
    <scope>NUCLEOTIDE SEQUENCE</scope>
</reference>
<dbReference type="Pfam" id="PF26109">
    <property type="entry name" value="WHD_BrxR"/>
    <property type="match status" value="1"/>
</dbReference>
<sequence length="308" mass="35336">MREQDGSAEPERALRWGIERRLEFIDFRLYWEGRINRSDIMRAFALSVQQASADIARYQKLAPDNLAYDRSAKRYLAAPAYRPVFKVDDSDRYLAQLRSLGEKLIQPEEAWMLEIPSFLTLPLPSRPIDPSILKAVLASIRQKTAIEVLYQSMSRPDPLWRWISPHAIGFDGLRWHIRAYCHLDGFFKDFVFARIHEFRGTRPGDVDPAGDRAWIETVPVVIAPHPDLSQAQRKSIALDYGMVDSVRVIQVKRAFLLYFLQRLRLDETGSGRRPAEQQIVLANRTEILEAMATGRHATPAHDAESGVQ</sequence>
<dbReference type="PROSITE" id="PS52050">
    <property type="entry name" value="WYL"/>
    <property type="match status" value="1"/>
</dbReference>
<organism evidence="4">
    <name type="scientific">metagenome</name>
    <dbReference type="NCBI Taxonomy" id="256318"/>
    <lineage>
        <taxon>unclassified sequences</taxon>
        <taxon>metagenomes</taxon>
    </lineage>
</organism>
<evidence type="ECO:0000313" key="4">
    <source>
        <dbReference type="EMBL" id="SUS04971.1"/>
    </source>
</evidence>
<dbReference type="InterPro" id="IPR059019">
    <property type="entry name" value="WHD_CapW"/>
</dbReference>
<name>A0A380T9T8_9ZZZZ</name>
<dbReference type="EMBL" id="UIDG01000068">
    <property type="protein sequence ID" value="SUS04971.1"/>
    <property type="molecule type" value="Genomic_DNA"/>
</dbReference>
<dbReference type="InterPro" id="IPR051534">
    <property type="entry name" value="CBASS_pafABC_assoc_protein"/>
</dbReference>
<feature type="domain" description="DNA-binding transcriptional repressor CapW winged helix-turn-helix" evidence="3">
    <location>
        <begin position="18"/>
        <end position="98"/>
    </location>
</feature>
<dbReference type="AlphaFoldDB" id="A0A380T9T8"/>
<dbReference type="Pfam" id="PF13280">
    <property type="entry name" value="WYL"/>
    <property type="match status" value="1"/>
</dbReference>
<dbReference type="PANTHER" id="PTHR34580">
    <property type="match status" value="1"/>
</dbReference>
<feature type="domain" description="DNA-binding transcriptional repressor CapW C-terminal dimerisation" evidence="2">
    <location>
        <begin position="218"/>
        <end position="287"/>
    </location>
</feature>
<dbReference type="PANTHER" id="PTHR34580:SF3">
    <property type="entry name" value="PROTEIN PAFB"/>
    <property type="match status" value="1"/>
</dbReference>
<feature type="domain" description="WYL" evidence="1">
    <location>
        <begin position="132"/>
        <end position="198"/>
    </location>
</feature>
<dbReference type="Pfam" id="PF26107">
    <property type="entry name" value="BrxR_CTD"/>
    <property type="match status" value="1"/>
</dbReference>
<accession>A0A380T9T8</accession>
<protein>
    <submittedName>
        <fullName evidence="4">Uncharacterized protein</fullName>
    </submittedName>
</protein>
<evidence type="ECO:0000259" key="3">
    <source>
        <dbReference type="Pfam" id="PF26109"/>
    </source>
</evidence>